<evidence type="ECO:0000256" key="9">
    <source>
        <dbReference type="ARBA" id="ARBA00048317"/>
    </source>
</evidence>
<dbReference type="PANTHER" id="PTHR20961:SF148">
    <property type="entry name" value="EGF DOMAIN-SPECIFIC O-LINKED N-ACETYLGLUCOSAMINE TRANSFERASE"/>
    <property type="match status" value="1"/>
</dbReference>
<evidence type="ECO:0000256" key="6">
    <source>
        <dbReference type="ARBA" id="ARBA00023180"/>
    </source>
</evidence>
<evidence type="ECO:0000256" key="5">
    <source>
        <dbReference type="ARBA" id="ARBA00022824"/>
    </source>
</evidence>
<protein>
    <recommendedName>
        <fullName evidence="7">EGF domain-specific O-linked N-acetylglucosamine transferase</fullName>
        <ecNumber evidence="1">2.4.1.255</ecNumber>
    </recommendedName>
    <alternativeName>
        <fullName evidence="8">Extracellular O-linked N-acetylglucosamine transferase</fullName>
    </alternativeName>
</protein>
<reference evidence="12 13" key="1">
    <citation type="submission" date="2016-09" db="EMBL/GenBank/DDBJ databases">
        <title>Draft Genome Sequence of four Alteromonas macleodii strains isolated from copper coupons and grown long-term at elevated copper levels.</title>
        <authorList>
            <person name="Cusick K."/>
            <person name="Dale J."/>
            <person name="Little B."/>
            <person name="Biffinger J."/>
        </authorList>
    </citation>
    <scope>NUCLEOTIDE SEQUENCE [LARGE SCALE GENOMIC DNA]</scope>
    <source>
        <strain evidence="12 13">KCP01</strain>
    </source>
</reference>
<dbReference type="Proteomes" id="UP000095392">
    <property type="component" value="Unassembled WGS sequence"/>
</dbReference>
<evidence type="ECO:0000256" key="10">
    <source>
        <dbReference type="ARBA" id="ARBA00049432"/>
    </source>
</evidence>
<evidence type="ECO:0000256" key="2">
    <source>
        <dbReference type="ARBA" id="ARBA00022676"/>
    </source>
</evidence>
<name>A0AB36FN52_ALTMA</name>
<evidence type="ECO:0000256" key="3">
    <source>
        <dbReference type="ARBA" id="ARBA00022679"/>
    </source>
</evidence>
<dbReference type="InterPro" id="IPR049625">
    <property type="entry name" value="Glyco_transf_61_cat"/>
</dbReference>
<dbReference type="GO" id="GO:0097363">
    <property type="term" value="F:protein O-acetylglucosaminyltransferase activity"/>
    <property type="evidence" value="ECO:0007669"/>
    <property type="project" value="UniProtKB-EC"/>
</dbReference>
<dbReference type="RefSeq" id="WP_069945037.1">
    <property type="nucleotide sequence ID" value="NZ_MIPW01000027.1"/>
</dbReference>
<proteinExistence type="predicted"/>
<comment type="caution">
    <text evidence="12">The sequence shown here is derived from an EMBL/GenBank/DDBJ whole genome shotgun (WGS) entry which is preliminary data.</text>
</comment>
<keyword evidence="13" id="KW-1185">Reference proteome</keyword>
<gene>
    <name evidence="12" type="ORF">BFV95_3660</name>
</gene>
<keyword evidence="2" id="KW-0328">Glycosyltransferase</keyword>
<dbReference type="PANTHER" id="PTHR20961">
    <property type="entry name" value="GLYCOSYLTRANSFERASE"/>
    <property type="match status" value="1"/>
</dbReference>
<evidence type="ECO:0000256" key="1">
    <source>
        <dbReference type="ARBA" id="ARBA00011970"/>
    </source>
</evidence>
<evidence type="ECO:0000313" key="13">
    <source>
        <dbReference type="Proteomes" id="UP000095392"/>
    </source>
</evidence>
<dbReference type="EC" id="2.4.1.255" evidence="1"/>
<keyword evidence="5" id="KW-0256">Endoplasmic reticulum</keyword>
<evidence type="ECO:0000259" key="11">
    <source>
        <dbReference type="Pfam" id="PF04577"/>
    </source>
</evidence>
<feature type="domain" description="Glycosyltransferase 61 catalytic" evidence="11">
    <location>
        <begin position="407"/>
        <end position="576"/>
    </location>
</feature>
<sequence length="634" mass="71769">MIEFDKRFIDGKGTDSLVNELLQLVKKNEVSERALVNCISYLRANKSYKKALIIAAHYKGIVNTVKGLSEVAYVYQAVHLYSAAADVLLVAVKNGGGLGIITRIFRCYRLAGNSTLIIDYLENLSAGFLNNTAILREIFLALYNNQKIFDYLTRFGKGVEGSKALIIAKLYAQQGNIAKAIALKKYFSDNQMHQELDLIIESYELGKSPLCSKIDNPNSQIDFIDVSNSGVRVEYVYDETSLVKTIELVTSFGVISEVNLKVDNHSVPGSKSKVAFEFKFPELIYEELNYFVLRAKETGEVIAEVPRKRLEVKGIEFLTKECLPGKVVNLNIVGNRLSLLQNVAVNGEGAIVVGKYLILESAYKRLNGYSESMIFSKDKKSVFLFYKKMDKSIGSILNCLTLNWTNYYHYIMDFYLRLAVSKRFFVDDSFKYFLSNLPFSELKEFQRFFLESSFPDMQPFVLTPTEMTCADTVLFPYEVPTRSSDNFQVLKEKISVKPKESGSLIYIDRRNAKNRRIENESQVIDMLIERGFQIIKPEELSVNEQVSTFSEAKVIISASGAALTNSIFMSEKSVLVELIGEDVDANFWPSFTSNLQIEHKQLPIKIKQKSYSSLNNIYEADLVSLEQSLEAILS</sequence>
<comment type="catalytic activity">
    <reaction evidence="9">
        <text>L-seryl-[protein] + UDP-N-acetyl-alpha-D-glucosamine = 3-O-(N-acetyl-beta-D-glucosaminyl)-L-seryl-[protein] + UDP + H(+)</text>
        <dbReference type="Rhea" id="RHEA:48904"/>
        <dbReference type="Rhea" id="RHEA-COMP:9863"/>
        <dbReference type="Rhea" id="RHEA-COMP:12251"/>
        <dbReference type="ChEBI" id="CHEBI:15378"/>
        <dbReference type="ChEBI" id="CHEBI:29999"/>
        <dbReference type="ChEBI" id="CHEBI:57705"/>
        <dbReference type="ChEBI" id="CHEBI:58223"/>
        <dbReference type="ChEBI" id="CHEBI:90838"/>
        <dbReference type="EC" id="2.4.1.255"/>
    </reaction>
</comment>
<dbReference type="EMBL" id="MIPY01000034">
    <property type="protein sequence ID" value="OES26994.1"/>
    <property type="molecule type" value="Genomic_DNA"/>
</dbReference>
<evidence type="ECO:0000256" key="4">
    <source>
        <dbReference type="ARBA" id="ARBA00022729"/>
    </source>
</evidence>
<dbReference type="AlphaFoldDB" id="A0AB36FN52"/>
<keyword evidence="3" id="KW-0808">Transferase</keyword>
<evidence type="ECO:0000313" key="12">
    <source>
        <dbReference type="EMBL" id="OES26994.1"/>
    </source>
</evidence>
<evidence type="ECO:0000256" key="7">
    <source>
        <dbReference type="ARBA" id="ARBA00040944"/>
    </source>
</evidence>
<accession>A0AB36FN52</accession>
<dbReference type="Pfam" id="PF04577">
    <property type="entry name" value="Glyco_transf_61"/>
    <property type="match status" value="1"/>
</dbReference>
<dbReference type="InterPro" id="IPR007657">
    <property type="entry name" value="Glycosyltransferase_61"/>
</dbReference>
<comment type="catalytic activity">
    <reaction evidence="10">
        <text>L-threonyl-[protein] + UDP-N-acetyl-alpha-D-glucosamine = 3-O-(N-acetyl-beta-D-glucosaminyl)-L-threonyl-[protein] + UDP + H(+)</text>
        <dbReference type="Rhea" id="RHEA:48908"/>
        <dbReference type="Rhea" id="RHEA-COMP:11060"/>
        <dbReference type="Rhea" id="RHEA-COMP:12252"/>
        <dbReference type="ChEBI" id="CHEBI:15378"/>
        <dbReference type="ChEBI" id="CHEBI:30013"/>
        <dbReference type="ChEBI" id="CHEBI:57705"/>
        <dbReference type="ChEBI" id="CHEBI:58223"/>
        <dbReference type="ChEBI" id="CHEBI:90840"/>
        <dbReference type="EC" id="2.4.1.255"/>
    </reaction>
</comment>
<keyword evidence="4" id="KW-0732">Signal</keyword>
<organism evidence="12 13">
    <name type="scientific">Alteromonas macleodii</name>
    <name type="common">Pseudoalteromonas macleodii</name>
    <dbReference type="NCBI Taxonomy" id="28108"/>
    <lineage>
        <taxon>Bacteria</taxon>
        <taxon>Pseudomonadati</taxon>
        <taxon>Pseudomonadota</taxon>
        <taxon>Gammaproteobacteria</taxon>
        <taxon>Alteromonadales</taxon>
        <taxon>Alteromonadaceae</taxon>
        <taxon>Alteromonas/Salinimonas group</taxon>
        <taxon>Alteromonas</taxon>
    </lineage>
</organism>
<keyword evidence="6" id="KW-0325">Glycoprotein</keyword>
<evidence type="ECO:0000256" key="8">
    <source>
        <dbReference type="ARBA" id="ARBA00042574"/>
    </source>
</evidence>